<dbReference type="InterPro" id="IPR054708">
    <property type="entry name" value="MTPAP-like_central"/>
</dbReference>
<dbReference type="GO" id="GO:0031499">
    <property type="term" value="C:TRAMP complex"/>
    <property type="evidence" value="ECO:0007669"/>
    <property type="project" value="TreeGrafter"/>
</dbReference>
<reference evidence="7 8" key="1">
    <citation type="journal article" date="2017" name="Environ. Microbiol.">
        <title>Decay of the glycolytic pathway and adaptation to intranuclear parasitism within Enterocytozoonidae microsporidia.</title>
        <authorList>
            <person name="Wiredu Boakye D."/>
            <person name="Jaroenlak P."/>
            <person name="Prachumwat A."/>
            <person name="Williams T.A."/>
            <person name="Bateman K.S."/>
            <person name="Itsathitphaisarn O."/>
            <person name="Sritunyalucksana K."/>
            <person name="Paszkiewicz K.H."/>
            <person name="Moore K.A."/>
            <person name="Stentiford G.D."/>
            <person name="Williams B.A."/>
        </authorList>
    </citation>
    <scope>NUCLEOTIDE SEQUENCE [LARGE SCALE GENOMIC DNA]</scope>
    <source>
        <strain evidence="8">canceri</strain>
    </source>
</reference>
<dbReference type="Gene3D" id="3.30.460.10">
    <property type="entry name" value="Beta Polymerase, domain 2"/>
    <property type="match status" value="1"/>
</dbReference>
<keyword evidence="3" id="KW-0479">Metal-binding</keyword>
<evidence type="ECO:0000256" key="2">
    <source>
        <dbReference type="ARBA" id="ARBA00012388"/>
    </source>
</evidence>
<organism evidence="7 8">
    <name type="scientific">Hepatospora eriocheir</name>
    <dbReference type="NCBI Taxonomy" id="1081669"/>
    <lineage>
        <taxon>Eukaryota</taxon>
        <taxon>Fungi</taxon>
        <taxon>Fungi incertae sedis</taxon>
        <taxon>Microsporidia</taxon>
        <taxon>Hepatosporidae</taxon>
        <taxon>Hepatospora</taxon>
    </lineage>
</organism>
<evidence type="ECO:0000256" key="4">
    <source>
        <dbReference type="ARBA" id="ARBA00022842"/>
    </source>
</evidence>
<dbReference type="SUPFAM" id="SSF81631">
    <property type="entry name" value="PAP/OAS1 substrate-binding domain"/>
    <property type="match status" value="1"/>
</dbReference>
<dbReference type="CDD" id="cd05402">
    <property type="entry name" value="NT_PAP_TUTase"/>
    <property type="match status" value="1"/>
</dbReference>
<proteinExistence type="inferred from homology"/>
<evidence type="ECO:0000313" key="7">
    <source>
        <dbReference type="EMBL" id="ORD99939.1"/>
    </source>
</evidence>
<dbReference type="GO" id="GO:1990817">
    <property type="term" value="F:poly(A) RNA polymerase activity"/>
    <property type="evidence" value="ECO:0007669"/>
    <property type="project" value="UniProtKB-EC"/>
</dbReference>
<comment type="caution">
    <text evidence="7">The sequence shown here is derived from an EMBL/GenBank/DDBJ whole genome shotgun (WGS) entry which is preliminary data.</text>
</comment>
<dbReference type="SUPFAM" id="SSF81301">
    <property type="entry name" value="Nucleotidyltransferase"/>
    <property type="match status" value="1"/>
</dbReference>
<dbReference type="EC" id="2.7.7.19" evidence="2"/>
<evidence type="ECO:0000256" key="1">
    <source>
        <dbReference type="ARBA" id="ARBA00008593"/>
    </source>
</evidence>
<name>A0A1X0QJJ0_9MICR</name>
<dbReference type="InterPro" id="IPR002058">
    <property type="entry name" value="PAP_assoc"/>
</dbReference>
<evidence type="ECO:0000313" key="8">
    <source>
        <dbReference type="Proteomes" id="UP000192501"/>
    </source>
</evidence>
<dbReference type="GO" id="GO:0043634">
    <property type="term" value="P:polyadenylation-dependent ncRNA catabolic process"/>
    <property type="evidence" value="ECO:0007669"/>
    <property type="project" value="TreeGrafter"/>
</dbReference>
<dbReference type="GO" id="GO:0031123">
    <property type="term" value="P:RNA 3'-end processing"/>
    <property type="evidence" value="ECO:0007669"/>
    <property type="project" value="TreeGrafter"/>
</dbReference>
<dbReference type="GO" id="GO:0005730">
    <property type="term" value="C:nucleolus"/>
    <property type="evidence" value="ECO:0007669"/>
    <property type="project" value="TreeGrafter"/>
</dbReference>
<dbReference type="PANTHER" id="PTHR23092">
    <property type="entry name" value="POLY(A) RNA POLYMERASE"/>
    <property type="match status" value="1"/>
</dbReference>
<evidence type="ECO:0000256" key="3">
    <source>
        <dbReference type="ARBA" id="ARBA00022723"/>
    </source>
</evidence>
<dbReference type="AlphaFoldDB" id="A0A1X0QJJ0"/>
<dbReference type="Proteomes" id="UP000192501">
    <property type="component" value="Unassembled WGS sequence"/>
</dbReference>
<dbReference type="PANTHER" id="PTHR23092:SF15">
    <property type="entry name" value="INACTIVE NON-CANONICAL POLY(A) RNA POLYMERASE PROTEIN TRF4-2-RELATED"/>
    <property type="match status" value="1"/>
</dbReference>
<dbReference type="GO" id="GO:0003729">
    <property type="term" value="F:mRNA binding"/>
    <property type="evidence" value="ECO:0007669"/>
    <property type="project" value="TreeGrafter"/>
</dbReference>
<comment type="similarity">
    <text evidence="1">Belongs to the DNA polymerase type-B-like family.</text>
</comment>
<evidence type="ECO:0000259" key="6">
    <source>
        <dbReference type="Pfam" id="PF22600"/>
    </source>
</evidence>
<dbReference type="EMBL" id="LTAI01000088">
    <property type="protein sequence ID" value="ORD99939.1"/>
    <property type="molecule type" value="Genomic_DNA"/>
</dbReference>
<dbReference type="Pfam" id="PF03828">
    <property type="entry name" value="PAP_assoc"/>
    <property type="match status" value="1"/>
</dbReference>
<gene>
    <name evidence="7" type="primary">PAPD7</name>
    <name evidence="7" type="ORF">A0H76_2662</name>
</gene>
<protein>
    <recommendedName>
        <fullName evidence="2">polynucleotide adenylyltransferase</fullName>
        <ecNumber evidence="2">2.7.7.19</ecNumber>
    </recommendedName>
</protein>
<evidence type="ECO:0000259" key="5">
    <source>
        <dbReference type="Pfam" id="PF03828"/>
    </source>
</evidence>
<sequence length="361" mass="42130">MSSRKKNNRQNYSTKIRTVLSDQYKNNKLADIDRLNHELVNLYQSIKLTTKEIEIRNSIFTRIKEVIEAELNVKVEKFGSFQSGLMVFSSDIDITIITPLIKSKSSSFLEKIGRHSSINNKQEINELLKKITNIITKYDIAKNGHVIHAKNAKVPILRMVDKRFNIKIDICVGQEVGMKAGDFIKKKCKEHDGLDHMILIFKYFMKKRRLSDGMNGGLVGYAQFILLLDFFQTHPMIQTNRITVKENLGVLFMDFFQYYSRFPFEGAIIDTNKRKYIYNNTSKTCIRDPIYEDVLTNTAGSCQSIGLIKECFYFSYRIMCGAINEKSQSKCLSDLWIRHDQFEKHLRNEMIKKYVKLFDKN</sequence>
<feature type="domain" description="Poly(A) RNA polymerase mitochondrial-like central palm" evidence="6">
    <location>
        <begin position="35"/>
        <end position="184"/>
    </location>
</feature>
<dbReference type="GO" id="GO:0010605">
    <property type="term" value="P:negative regulation of macromolecule metabolic process"/>
    <property type="evidence" value="ECO:0007669"/>
    <property type="project" value="UniProtKB-ARBA"/>
</dbReference>
<feature type="domain" description="PAP-associated" evidence="5">
    <location>
        <begin position="247"/>
        <end position="277"/>
    </location>
</feature>
<dbReference type="VEuPathDB" id="MicrosporidiaDB:A0H76_2662"/>
<keyword evidence="4" id="KW-0460">Magnesium</keyword>
<dbReference type="InterPro" id="IPR043519">
    <property type="entry name" value="NT_sf"/>
</dbReference>
<dbReference type="Gene3D" id="1.10.1410.10">
    <property type="match status" value="1"/>
</dbReference>
<dbReference type="InterPro" id="IPR045862">
    <property type="entry name" value="Trf4-like"/>
</dbReference>
<dbReference type="Pfam" id="PF22600">
    <property type="entry name" value="MTPAP-like_central"/>
    <property type="match status" value="1"/>
</dbReference>
<dbReference type="GO" id="GO:0046872">
    <property type="term" value="F:metal ion binding"/>
    <property type="evidence" value="ECO:0007669"/>
    <property type="project" value="UniProtKB-KW"/>
</dbReference>
<dbReference type="VEuPathDB" id="MicrosporidiaDB:HERIO_2689"/>
<accession>A0A1X0QJJ0</accession>